<reference evidence="3" key="1">
    <citation type="journal article" date="2014" name="Int. J. Syst. Evol. Microbiol.">
        <title>Complete genome sequence of Corynebacterium casei LMG S-19264T (=DSM 44701T), isolated from a smear-ripened cheese.</title>
        <authorList>
            <consortium name="US DOE Joint Genome Institute (JGI-PGF)"/>
            <person name="Walter F."/>
            <person name="Albersmeier A."/>
            <person name="Kalinowski J."/>
            <person name="Ruckert C."/>
        </authorList>
    </citation>
    <scope>NUCLEOTIDE SEQUENCE</scope>
    <source>
        <strain evidence="3">CGMCC 1.6293</strain>
    </source>
</reference>
<protein>
    <recommendedName>
        <fullName evidence="2">DUF6647 domain-containing protein</fullName>
    </recommendedName>
</protein>
<keyword evidence="4" id="KW-1185">Reference proteome</keyword>
<dbReference type="Pfam" id="PF20352">
    <property type="entry name" value="DUF6647"/>
    <property type="match status" value="1"/>
</dbReference>
<name>A0A917SRL2_9RHOB</name>
<dbReference type="EMBL" id="BMLF01000001">
    <property type="protein sequence ID" value="GGL91472.1"/>
    <property type="molecule type" value="Genomic_DNA"/>
</dbReference>
<evidence type="ECO:0000256" key="1">
    <source>
        <dbReference type="SAM" id="SignalP"/>
    </source>
</evidence>
<feature type="domain" description="DUF6647" evidence="2">
    <location>
        <begin position="5"/>
        <end position="178"/>
    </location>
</feature>
<reference evidence="3" key="2">
    <citation type="submission" date="2020-09" db="EMBL/GenBank/DDBJ databases">
        <authorList>
            <person name="Sun Q."/>
            <person name="Zhou Y."/>
        </authorList>
    </citation>
    <scope>NUCLEOTIDE SEQUENCE</scope>
    <source>
        <strain evidence="3">CGMCC 1.6293</strain>
    </source>
</reference>
<dbReference type="RefSeq" id="WP_028286072.1">
    <property type="nucleotide sequence ID" value="NZ_BMLF01000001.1"/>
</dbReference>
<keyword evidence="1" id="KW-0732">Signal</keyword>
<dbReference type="AlphaFoldDB" id="A0A917SRL2"/>
<organism evidence="3 4">
    <name type="scientific">Pseudooceanicola nanhaiensis</name>
    <dbReference type="NCBI Taxonomy" id="375761"/>
    <lineage>
        <taxon>Bacteria</taxon>
        <taxon>Pseudomonadati</taxon>
        <taxon>Pseudomonadota</taxon>
        <taxon>Alphaproteobacteria</taxon>
        <taxon>Rhodobacterales</taxon>
        <taxon>Paracoccaceae</taxon>
        <taxon>Pseudooceanicola</taxon>
    </lineage>
</organism>
<comment type="caution">
    <text evidence="3">The sequence shown here is derived from an EMBL/GenBank/DDBJ whole genome shotgun (WGS) entry which is preliminary data.</text>
</comment>
<proteinExistence type="predicted"/>
<dbReference type="InterPro" id="IPR046589">
    <property type="entry name" value="DUF6647"/>
</dbReference>
<evidence type="ECO:0000259" key="2">
    <source>
        <dbReference type="Pfam" id="PF20352"/>
    </source>
</evidence>
<evidence type="ECO:0000313" key="4">
    <source>
        <dbReference type="Proteomes" id="UP000649829"/>
    </source>
</evidence>
<feature type="signal peptide" evidence="1">
    <location>
        <begin position="1"/>
        <end position="24"/>
    </location>
</feature>
<sequence>MHRSRFAVALATALIAWCPTLPRAEIPTPPLVAEWRQAESMTMLVSTLDAWLDARTDVPRRATSPNVRLVSEWQAAARQGSTGSFQRGRLRGLYDPDRSEILLVRPWDPREAGDVAVLLHELTHHRQASHHWYCPAAQELPAYRLQEAWLAEQGLSAEANWMAVVLDAGCTPRDIHPD</sequence>
<gene>
    <name evidence="3" type="ORF">GCM10011534_12040</name>
</gene>
<feature type="chain" id="PRO_5036995679" description="DUF6647 domain-containing protein" evidence="1">
    <location>
        <begin position="25"/>
        <end position="178"/>
    </location>
</feature>
<dbReference type="Proteomes" id="UP000649829">
    <property type="component" value="Unassembled WGS sequence"/>
</dbReference>
<evidence type="ECO:0000313" key="3">
    <source>
        <dbReference type="EMBL" id="GGL91472.1"/>
    </source>
</evidence>
<accession>A0A917SRL2</accession>